<dbReference type="GeneID" id="20702723"/>
<dbReference type="Proteomes" id="UP000001611">
    <property type="component" value="Chromosome 1"/>
</dbReference>
<keyword evidence="2" id="KW-1185">Reference proteome</keyword>
<name>G2WTY7_VERDV</name>
<accession>G2WTY7</accession>
<evidence type="ECO:0000313" key="1">
    <source>
        <dbReference type="EMBL" id="EGY17578.1"/>
    </source>
</evidence>
<dbReference type="KEGG" id="vda:VDAG_01260"/>
<evidence type="ECO:0000313" key="2">
    <source>
        <dbReference type="Proteomes" id="UP000001611"/>
    </source>
</evidence>
<gene>
    <name evidence="1" type="ORF">VDAG_01260</name>
</gene>
<dbReference type="InParanoid" id="G2WTY7"/>
<dbReference type="HOGENOM" id="CLU_788016_0_0_1"/>
<dbReference type="EMBL" id="DS572696">
    <property type="protein sequence ID" value="EGY17578.1"/>
    <property type="molecule type" value="Genomic_DNA"/>
</dbReference>
<dbReference type="RefSeq" id="XP_009648441.1">
    <property type="nucleotide sequence ID" value="XM_009650146.1"/>
</dbReference>
<proteinExistence type="predicted"/>
<protein>
    <submittedName>
        <fullName evidence="1">Uncharacterized protein</fullName>
    </submittedName>
</protein>
<reference evidence="1 2" key="1">
    <citation type="submission" date="2008-03" db="EMBL/GenBank/DDBJ databases">
        <title>The Genome Sequence of Verticillium dahliae VdLs.17.</title>
        <authorList>
            <consortium name="The Broad Institute Genome Sequencing Platform"/>
            <person name="Ma L.-J.J."/>
            <person name="Klosterman S.J."/>
            <person name="Subbarao K."/>
            <person name="Dobinson K."/>
            <person name="Veronese P."/>
            <person name="Kang S."/>
            <person name="Gold S.E."/>
            <person name="Young S."/>
            <person name="Jaffe D."/>
            <person name="Gnerre S."/>
            <person name="Berlin A."/>
            <person name="Heiman D."/>
            <person name="Hepburn T."/>
            <person name="Sykes S."/>
            <person name="Alvarado L."/>
            <person name="Kodira C.D."/>
            <person name="Lander E."/>
            <person name="Galagan J."/>
            <person name="Nusbaum C."/>
            <person name="Birren B."/>
        </authorList>
    </citation>
    <scope>NUCLEOTIDE SEQUENCE [LARGE SCALE GENOMIC DNA]</scope>
    <source>
        <strain evidence="2">VdLs.17 / ATCC MYA-4575 / FGSC 10137</strain>
    </source>
</reference>
<organism evidence="1 2">
    <name type="scientific">Verticillium dahliae (strain VdLs.17 / ATCC MYA-4575 / FGSC 10137)</name>
    <name type="common">Verticillium wilt</name>
    <dbReference type="NCBI Taxonomy" id="498257"/>
    <lineage>
        <taxon>Eukaryota</taxon>
        <taxon>Fungi</taxon>
        <taxon>Dikarya</taxon>
        <taxon>Ascomycota</taxon>
        <taxon>Pezizomycotina</taxon>
        <taxon>Sordariomycetes</taxon>
        <taxon>Hypocreomycetidae</taxon>
        <taxon>Glomerellales</taxon>
        <taxon>Plectosphaerellaceae</taxon>
        <taxon>Verticillium</taxon>
    </lineage>
</organism>
<dbReference type="AlphaFoldDB" id="G2WTY7"/>
<sequence length="352" mass="38978">MAMIPVLVKRSLPCLYQRRDKTPLTITVSWRRAIRGGIATLGDERGLDSQTLRTLDSRSGGGTSSWSAWHAWLALHVARLRTVVRTSRGMLTAMNRAASHRSWDAGGLADKGHPWLSLLLTFVCEIGDVSTRNALTIVSAKPRRLVPAFSFSLLDPVLETTDVDHRTGMIPRGILRPKMVDNDITGVMARPRHGCASAHDHCHFVRRVHWARGSGARCSQEEGGLAQERYRSCRWCGHHASGYPLRCSSMPELPLEFVHGARVMPPRQLSSIVVVPLVLLLWCGRRTGVDWSLVVRRRAGEALVRCCGHTMRGFGASTVTPGQCSMPAADCEAMGARHMAWRRSNRDNGRRG</sequence>